<dbReference type="Proteomes" id="UP000075886">
    <property type="component" value="Unassembled WGS sequence"/>
</dbReference>
<evidence type="ECO:0000256" key="13">
    <source>
        <dbReference type="SAM" id="Phobius"/>
    </source>
</evidence>
<feature type="transmembrane region" description="Helical" evidence="13">
    <location>
        <begin position="186"/>
        <end position="210"/>
    </location>
</feature>
<evidence type="ECO:0000313" key="15">
    <source>
        <dbReference type="Proteomes" id="UP000075886"/>
    </source>
</evidence>
<dbReference type="STRING" id="69004.A0A182QLM7"/>
<feature type="transmembrane region" description="Helical" evidence="13">
    <location>
        <begin position="286"/>
        <end position="310"/>
    </location>
</feature>
<dbReference type="PROSITE" id="PS50283">
    <property type="entry name" value="NA_SOLUT_SYMP_3"/>
    <property type="match status" value="1"/>
</dbReference>
<keyword evidence="5 13" id="KW-0812">Transmembrane</keyword>
<evidence type="ECO:0000256" key="9">
    <source>
        <dbReference type="ARBA" id="ARBA00023136"/>
    </source>
</evidence>
<dbReference type="VEuPathDB" id="VectorBase:AFAF012691"/>
<dbReference type="EMBL" id="AXCN02000607">
    <property type="status" value="NOT_ANNOTATED_CDS"/>
    <property type="molecule type" value="Genomic_DNA"/>
</dbReference>
<dbReference type="GO" id="GO:0006814">
    <property type="term" value="P:sodium ion transport"/>
    <property type="evidence" value="ECO:0007669"/>
    <property type="project" value="UniProtKB-KW"/>
</dbReference>
<reference evidence="15" key="1">
    <citation type="submission" date="2014-01" db="EMBL/GenBank/DDBJ databases">
        <title>The Genome Sequence of Anopheles farauti FAR1 (V2).</title>
        <authorList>
            <consortium name="The Broad Institute Genomics Platform"/>
            <person name="Neafsey D.E."/>
            <person name="Besansky N."/>
            <person name="Howell P."/>
            <person name="Walton C."/>
            <person name="Young S.K."/>
            <person name="Zeng Q."/>
            <person name="Gargeya S."/>
            <person name="Fitzgerald M."/>
            <person name="Haas B."/>
            <person name="Abouelleil A."/>
            <person name="Allen A.W."/>
            <person name="Alvarado L."/>
            <person name="Arachchi H.M."/>
            <person name="Berlin A.M."/>
            <person name="Chapman S.B."/>
            <person name="Gainer-Dewar J."/>
            <person name="Goldberg J."/>
            <person name="Griggs A."/>
            <person name="Gujja S."/>
            <person name="Hansen M."/>
            <person name="Howarth C."/>
            <person name="Imamovic A."/>
            <person name="Ireland A."/>
            <person name="Larimer J."/>
            <person name="McCowan C."/>
            <person name="Murphy C."/>
            <person name="Pearson M."/>
            <person name="Poon T.W."/>
            <person name="Priest M."/>
            <person name="Roberts A."/>
            <person name="Saif S."/>
            <person name="Shea T."/>
            <person name="Sisk P."/>
            <person name="Sykes S."/>
            <person name="Wortman J."/>
            <person name="Nusbaum C."/>
            <person name="Birren B."/>
        </authorList>
    </citation>
    <scope>NUCLEOTIDE SEQUENCE [LARGE SCALE GENOMIC DNA]</scope>
    <source>
        <strain evidence="15">FAR1</strain>
    </source>
</reference>
<keyword evidence="6 13" id="KW-1133">Transmembrane helix</keyword>
<keyword evidence="7" id="KW-0915">Sodium</keyword>
<feature type="transmembrane region" description="Helical" evidence="13">
    <location>
        <begin position="356"/>
        <end position="381"/>
    </location>
</feature>
<keyword evidence="3" id="KW-0813">Transport</keyword>
<evidence type="ECO:0000256" key="8">
    <source>
        <dbReference type="ARBA" id="ARBA00023065"/>
    </source>
</evidence>
<feature type="transmembrane region" description="Helical" evidence="13">
    <location>
        <begin position="87"/>
        <end position="106"/>
    </location>
</feature>
<sequence>MSESIREMYQFGVVDYCMFGGMLILSAACGIYFGFFKRTKSDDTASEAESEDDHFPPPESTTKQKTTNTFGSATIDEYLLGSRKLKAFPVAMSLLAGYISGVTILGTPAEIYNYGTQYWLIAIPILLMGIAVCTVYLPVFCSLKLNSSYEYLELRFNPYVRSMVSVMFLLDQGGIKAVVFTDAWQVVVMFISVVVVVIIGTVAIGGPGVIWDRAVEGGRIDFFNSIYMFSVSMAIFVLVCCYTGLLLYAKYFDCDPVTVELVTTSDQLFPHYVMEVVGNLRGMPGLFIAGVFGAALSSLSVILNTMSGVLLEDILKGLFRVTPTSFVANLVVRGSVVVLGLAAIAGLFIVDKLDGILIGSATLAAIGNGTTGGIFTLGMLVPWSNTKGALAGGIAGALLSGWISLGSQFASAAGDVVPHKLPVSIEGSVAELLTNSTIVNPIYPDESGVFPLYRLSYHWITPIGVTTVVIVGSIVSFLTGPRDLRDIDPELISPVIHRYLPQESFSNFGTTNRNPPAYDI</sequence>
<keyword evidence="15" id="KW-1185">Reference proteome</keyword>
<evidence type="ECO:0000256" key="3">
    <source>
        <dbReference type="ARBA" id="ARBA00022448"/>
    </source>
</evidence>
<dbReference type="Pfam" id="PF00474">
    <property type="entry name" value="SSF"/>
    <property type="match status" value="2"/>
</dbReference>
<evidence type="ECO:0000256" key="11">
    <source>
        <dbReference type="RuleBase" id="RU362091"/>
    </source>
</evidence>
<evidence type="ECO:0000256" key="6">
    <source>
        <dbReference type="ARBA" id="ARBA00022989"/>
    </source>
</evidence>
<dbReference type="PANTHER" id="PTHR42985">
    <property type="entry name" value="SODIUM-COUPLED MONOCARBOXYLATE TRANSPORTER"/>
    <property type="match status" value="1"/>
</dbReference>
<evidence type="ECO:0000256" key="2">
    <source>
        <dbReference type="ARBA" id="ARBA00006434"/>
    </source>
</evidence>
<keyword evidence="9 13" id="KW-0472">Membrane</keyword>
<feature type="transmembrane region" description="Helical" evidence="13">
    <location>
        <begin position="330"/>
        <end position="350"/>
    </location>
</feature>
<evidence type="ECO:0000256" key="4">
    <source>
        <dbReference type="ARBA" id="ARBA00022475"/>
    </source>
</evidence>
<dbReference type="InterPro" id="IPR038377">
    <property type="entry name" value="Na/Glc_symporter_sf"/>
</dbReference>
<keyword evidence="10" id="KW-0739">Sodium transport</keyword>
<feature type="transmembrane region" description="Helical" evidence="13">
    <location>
        <begin position="118"/>
        <end position="139"/>
    </location>
</feature>
<dbReference type="GO" id="GO:0015293">
    <property type="term" value="F:symporter activity"/>
    <property type="evidence" value="ECO:0007669"/>
    <property type="project" value="TreeGrafter"/>
</dbReference>
<accession>A0A182QLM7</accession>
<dbReference type="EnsemblMetazoa" id="AFAF012691-RA">
    <property type="protein sequence ID" value="AFAF012691-PA"/>
    <property type="gene ID" value="AFAF012691"/>
</dbReference>
<evidence type="ECO:0000256" key="12">
    <source>
        <dbReference type="SAM" id="MobiDB-lite"/>
    </source>
</evidence>
<dbReference type="Gene3D" id="1.20.1730.10">
    <property type="entry name" value="Sodium/glucose cotransporter"/>
    <property type="match status" value="3"/>
</dbReference>
<feature type="transmembrane region" description="Helical" evidence="13">
    <location>
        <begin position="222"/>
        <end position="249"/>
    </location>
</feature>
<name>A0A182QLM7_9DIPT</name>
<dbReference type="InterPro" id="IPR001734">
    <property type="entry name" value="Na/solute_symporter"/>
</dbReference>
<dbReference type="EMBL" id="AXCN02000608">
    <property type="status" value="NOT_ANNOTATED_CDS"/>
    <property type="molecule type" value="Genomic_DNA"/>
</dbReference>
<dbReference type="AlphaFoldDB" id="A0A182QLM7"/>
<feature type="transmembrane region" description="Helical" evidence="13">
    <location>
        <begin position="13"/>
        <end position="35"/>
    </location>
</feature>
<organism evidence="14 15">
    <name type="scientific">Anopheles farauti</name>
    <dbReference type="NCBI Taxonomy" id="69004"/>
    <lineage>
        <taxon>Eukaryota</taxon>
        <taxon>Metazoa</taxon>
        <taxon>Ecdysozoa</taxon>
        <taxon>Arthropoda</taxon>
        <taxon>Hexapoda</taxon>
        <taxon>Insecta</taxon>
        <taxon>Pterygota</taxon>
        <taxon>Neoptera</taxon>
        <taxon>Endopterygota</taxon>
        <taxon>Diptera</taxon>
        <taxon>Nematocera</taxon>
        <taxon>Culicoidea</taxon>
        <taxon>Culicidae</taxon>
        <taxon>Anophelinae</taxon>
        <taxon>Anopheles</taxon>
    </lineage>
</organism>
<evidence type="ECO:0000313" key="14">
    <source>
        <dbReference type="EnsemblMetazoa" id="AFAF012691-PA"/>
    </source>
</evidence>
<feature type="transmembrane region" description="Helical" evidence="13">
    <location>
        <begin position="388"/>
        <end position="405"/>
    </location>
</feature>
<feature type="transmembrane region" description="Helical" evidence="13">
    <location>
        <begin position="457"/>
        <end position="478"/>
    </location>
</feature>
<evidence type="ECO:0000256" key="10">
    <source>
        <dbReference type="ARBA" id="ARBA00023201"/>
    </source>
</evidence>
<evidence type="ECO:0008006" key="16">
    <source>
        <dbReference type="Google" id="ProtNLM"/>
    </source>
</evidence>
<protein>
    <recommendedName>
        <fullName evidence="16">Sodium-coupled monocarboxylate transporter 1</fullName>
    </recommendedName>
</protein>
<dbReference type="PROSITE" id="PS51257">
    <property type="entry name" value="PROKAR_LIPOPROTEIN"/>
    <property type="match status" value="1"/>
</dbReference>
<dbReference type="PANTHER" id="PTHR42985:SF41">
    <property type="entry name" value="GH19970P-RELATED"/>
    <property type="match status" value="1"/>
</dbReference>
<feature type="region of interest" description="Disordered" evidence="12">
    <location>
        <begin position="46"/>
        <end position="67"/>
    </location>
</feature>
<comment type="similarity">
    <text evidence="2 11">Belongs to the sodium:solute symporter (SSF) (TC 2.A.21) family.</text>
</comment>
<dbReference type="GO" id="GO:0005886">
    <property type="term" value="C:plasma membrane"/>
    <property type="evidence" value="ECO:0007669"/>
    <property type="project" value="UniProtKB-SubCell"/>
</dbReference>
<keyword evidence="8" id="KW-0406">Ion transport</keyword>
<evidence type="ECO:0000256" key="7">
    <source>
        <dbReference type="ARBA" id="ARBA00023053"/>
    </source>
</evidence>
<comment type="subcellular location">
    <subcellularLocation>
        <location evidence="1">Cell membrane</location>
        <topology evidence="1">Multi-pass membrane protein</topology>
    </subcellularLocation>
</comment>
<evidence type="ECO:0000256" key="5">
    <source>
        <dbReference type="ARBA" id="ARBA00022692"/>
    </source>
</evidence>
<keyword evidence="4" id="KW-1003">Cell membrane</keyword>
<dbReference type="InterPro" id="IPR051163">
    <property type="entry name" value="Sodium:Solute_Symporter_SSF"/>
</dbReference>
<evidence type="ECO:0000256" key="1">
    <source>
        <dbReference type="ARBA" id="ARBA00004651"/>
    </source>
</evidence>
<proteinExistence type="inferred from homology"/>
<reference evidence="14" key="2">
    <citation type="submission" date="2020-05" db="UniProtKB">
        <authorList>
            <consortium name="EnsemblMetazoa"/>
        </authorList>
    </citation>
    <scope>IDENTIFICATION</scope>
    <source>
        <strain evidence="14">FAR1</strain>
    </source>
</reference>